<protein>
    <submittedName>
        <fullName evidence="3">Disease resistance protein</fullName>
    </submittedName>
</protein>
<dbReference type="Proteomes" id="UP000265520">
    <property type="component" value="Unassembled WGS sequence"/>
</dbReference>
<comment type="caution">
    <text evidence="3">The sequence shown here is derived from an EMBL/GenBank/DDBJ whole genome shotgun (WGS) entry which is preliminary data.</text>
</comment>
<dbReference type="InterPro" id="IPR002182">
    <property type="entry name" value="NB-ARC"/>
</dbReference>
<feature type="domain" description="NB-ARC" evidence="2">
    <location>
        <begin position="35"/>
        <end position="88"/>
    </location>
</feature>
<keyword evidence="1" id="KW-0611">Plant defense</keyword>
<dbReference type="GO" id="GO:0043531">
    <property type="term" value="F:ADP binding"/>
    <property type="evidence" value="ECO:0007669"/>
    <property type="project" value="InterPro"/>
</dbReference>
<name>A0A392T3Z9_9FABA</name>
<evidence type="ECO:0000313" key="4">
    <source>
        <dbReference type="Proteomes" id="UP000265520"/>
    </source>
</evidence>
<sequence length="93" mass="10092">QVLAEGKFDTISYRVPAQVTVPPFGRGYEALDSRTSMLNEIMLTLKNPSIFIIGVYGMGGVGKTALVEQLAWQAKNDRLFSVVANATITDSPD</sequence>
<dbReference type="AlphaFoldDB" id="A0A392T3Z9"/>
<dbReference type="Pfam" id="PF00931">
    <property type="entry name" value="NB-ARC"/>
    <property type="match status" value="1"/>
</dbReference>
<dbReference type="InterPro" id="IPR050905">
    <property type="entry name" value="Plant_NBS-LRR"/>
</dbReference>
<reference evidence="3 4" key="1">
    <citation type="journal article" date="2018" name="Front. Plant Sci.">
        <title>Red Clover (Trifolium pratense) and Zigzag Clover (T. medium) - A Picture of Genomic Similarities and Differences.</title>
        <authorList>
            <person name="Dluhosova J."/>
            <person name="Istvanek J."/>
            <person name="Nedelnik J."/>
            <person name="Repkova J."/>
        </authorList>
    </citation>
    <scope>NUCLEOTIDE SEQUENCE [LARGE SCALE GENOMIC DNA]</scope>
    <source>
        <strain evidence="4">cv. 10/8</strain>
        <tissue evidence="3">Leaf</tissue>
    </source>
</reference>
<dbReference type="SUPFAM" id="SSF52540">
    <property type="entry name" value="P-loop containing nucleoside triphosphate hydrolases"/>
    <property type="match status" value="1"/>
</dbReference>
<keyword evidence="4" id="KW-1185">Reference proteome</keyword>
<dbReference type="InterPro" id="IPR027417">
    <property type="entry name" value="P-loop_NTPase"/>
</dbReference>
<dbReference type="Gene3D" id="3.40.50.300">
    <property type="entry name" value="P-loop containing nucleotide triphosphate hydrolases"/>
    <property type="match status" value="1"/>
</dbReference>
<feature type="non-terminal residue" evidence="3">
    <location>
        <position position="93"/>
    </location>
</feature>
<proteinExistence type="predicted"/>
<dbReference type="PANTHER" id="PTHR33463:SF203">
    <property type="entry name" value="AAA+ ATPASE DOMAIN-CONTAINING PROTEIN"/>
    <property type="match status" value="1"/>
</dbReference>
<dbReference type="PANTHER" id="PTHR33463">
    <property type="entry name" value="NB-ARC DOMAIN-CONTAINING PROTEIN-RELATED"/>
    <property type="match status" value="1"/>
</dbReference>
<evidence type="ECO:0000313" key="3">
    <source>
        <dbReference type="EMBL" id="MCI55841.1"/>
    </source>
</evidence>
<organism evidence="3 4">
    <name type="scientific">Trifolium medium</name>
    <dbReference type="NCBI Taxonomy" id="97028"/>
    <lineage>
        <taxon>Eukaryota</taxon>
        <taxon>Viridiplantae</taxon>
        <taxon>Streptophyta</taxon>
        <taxon>Embryophyta</taxon>
        <taxon>Tracheophyta</taxon>
        <taxon>Spermatophyta</taxon>
        <taxon>Magnoliopsida</taxon>
        <taxon>eudicotyledons</taxon>
        <taxon>Gunneridae</taxon>
        <taxon>Pentapetalae</taxon>
        <taxon>rosids</taxon>
        <taxon>fabids</taxon>
        <taxon>Fabales</taxon>
        <taxon>Fabaceae</taxon>
        <taxon>Papilionoideae</taxon>
        <taxon>50 kb inversion clade</taxon>
        <taxon>NPAAA clade</taxon>
        <taxon>Hologalegina</taxon>
        <taxon>IRL clade</taxon>
        <taxon>Trifolieae</taxon>
        <taxon>Trifolium</taxon>
    </lineage>
</organism>
<evidence type="ECO:0000256" key="1">
    <source>
        <dbReference type="ARBA" id="ARBA00022821"/>
    </source>
</evidence>
<feature type="non-terminal residue" evidence="3">
    <location>
        <position position="1"/>
    </location>
</feature>
<evidence type="ECO:0000259" key="2">
    <source>
        <dbReference type="Pfam" id="PF00931"/>
    </source>
</evidence>
<accession>A0A392T3Z9</accession>
<dbReference type="EMBL" id="LXQA010502500">
    <property type="protein sequence ID" value="MCI55841.1"/>
    <property type="molecule type" value="Genomic_DNA"/>
</dbReference>